<gene>
    <name evidence="2" type="ORF">BO222_05470</name>
</gene>
<dbReference type="OrthoDB" id="9790144at2"/>
<dbReference type="GeneID" id="82202661"/>
<protein>
    <recommendedName>
        <fullName evidence="1">VWFA domain-containing protein</fullName>
    </recommendedName>
</protein>
<proteinExistence type="predicted"/>
<dbReference type="Gene3D" id="3.40.50.410">
    <property type="entry name" value="von Willebrand factor, type A domain"/>
    <property type="match status" value="1"/>
</dbReference>
<reference evidence="2 3" key="1">
    <citation type="submission" date="2016-11" db="EMBL/GenBank/DDBJ databases">
        <title>Description of two novel members of the family Erysipelotrichaceae: Ileibacterium lipovorans gen. nov., sp. nov. and Dubosiella newyorkensis, gen. nov., sp. nov.</title>
        <authorList>
            <person name="Cox L.M."/>
            <person name="Sohn J."/>
            <person name="Tyrrell K.L."/>
            <person name="Citron D.M."/>
            <person name="Lawson P.A."/>
            <person name="Patel N.B."/>
            <person name="Iizumi T."/>
            <person name="Perez-Perez G.I."/>
            <person name="Goldstein E.J."/>
            <person name="Blaser M.J."/>
        </authorList>
    </citation>
    <scope>NUCLEOTIDE SEQUENCE [LARGE SCALE GENOMIC DNA]</scope>
    <source>
        <strain evidence="2 3">NYU-BL-A3</strain>
    </source>
</reference>
<dbReference type="CDD" id="cd00198">
    <property type="entry name" value="vWFA"/>
    <property type="match status" value="1"/>
</dbReference>
<dbReference type="RefSeq" id="WP_075819109.1">
    <property type="nucleotide sequence ID" value="NZ_CAPNHH010000185.1"/>
</dbReference>
<keyword evidence="3" id="KW-1185">Reference proteome</keyword>
<dbReference type="EMBL" id="MPJW01000115">
    <property type="protein sequence ID" value="OLU40161.1"/>
    <property type="molecule type" value="Genomic_DNA"/>
</dbReference>
<name>A0A1U7NGE4_9FIRM</name>
<evidence type="ECO:0000313" key="2">
    <source>
        <dbReference type="EMBL" id="OLU40161.1"/>
    </source>
</evidence>
<comment type="caution">
    <text evidence="2">The sequence shown here is derived from an EMBL/GenBank/DDBJ whole genome shotgun (WGS) entry which is preliminary data.</text>
</comment>
<dbReference type="SUPFAM" id="SSF53300">
    <property type="entry name" value="vWA-like"/>
    <property type="match status" value="1"/>
</dbReference>
<dbReference type="AlphaFoldDB" id="A0A1U7NGE4"/>
<dbReference type="Proteomes" id="UP000186341">
    <property type="component" value="Unassembled WGS sequence"/>
</dbReference>
<organism evidence="2 3">
    <name type="scientific">Ileibacterium valens</name>
    <dbReference type="NCBI Taxonomy" id="1862668"/>
    <lineage>
        <taxon>Bacteria</taxon>
        <taxon>Bacillati</taxon>
        <taxon>Bacillota</taxon>
        <taxon>Erysipelotrichia</taxon>
        <taxon>Erysipelotrichales</taxon>
        <taxon>Erysipelotrichaceae</taxon>
        <taxon>Ileibacterium</taxon>
    </lineage>
</organism>
<sequence>MKKLTELVFVLDCSGSMHGLESETIKGFNTMLSNQKEIHAATYVTTVLFNDKLKFLHDGEKLFEVFPMRKGDFRVGGTTALLDAVGLTIDKIEKRIESGFQTLDSRNVLFVIITDGMENASKLYTLEKIKKKITKLQKKYGWEFIFLGANIDAIQAAADIGIQADHAADYSADEQGTMLNFESVSMAAAGMRLGNTQTKESLDAVRDYSKRRNH</sequence>
<feature type="domain" description="VWFA" evidence="1">
    <location>
        <begin position="6"/>
        <end position="148"/>
    </location>
</feature>
<evidence type="ECO:0000259" key="1">
    <source>
        <dbReference type="PROSITE" id="PS50234"/>
    </source>
</evidence>
<dbReference type="InterPro" id="IPR002035">
    <property type="entry name" value="VWF_A"/>
</dbReference>
<dbReference type="InterPro" id="IPR036465">
    <property type="entry name" value="vWFA_dom_sf"/>
</dbReference>
<accession>A0A1U7NGE4</accession>
<evidence type="ECO:0000313" key="3">
    <source>
        <dbReference type="Proteomes" id="UP000186341"/>
    </source>
</evidence>
<dbReference type="PROSITE" id="PS50234">
    <property type="entry name" value="VWFA"/>
    <property type="match status" value="1"/>
</dbReference>